<organism evidence="1 2">
    <name type="scientific">Planomonospora sphaerica</name>
    <dbReference type="NCBI Taxonomy" id="161355"/>
    <lineage>
        <taxon>Bacteria</taxon>
        <taxon>Bacillati</taxon>
        <taxon>Actinomycetota</taxon>
        <taxon>Actinomycetes</taxon>
        <taxon>Streptosporangiales</taxon>
        <taxon>Streptosporangiaceae</taxon>
        <taxon>Planomonospora</taxon>
    </lineage>
</organism>
<accession>A0A171DJI2</accession>
<reference evidence="1 2" key="1">
    <citation type="journal article" date="2016" name="Genome Announc.">
        <title>Draft Genome Sequence of Planomonospora sphaerica JCM9374, a Rare Actinomycete.</title>
        <authorList>
            <person name="Dohra H."/>
            <person name="Suzuki T."/>
            <person name="Inoue Y."/>
            <person name="Kodani S."/>
        </authorList>
    </citation>
    <scope>NUCLEOTIDE SEQUENCE [LARGE SCALE GENOMIC DNA]</scope>
    <source>
        <strain evidence="1 2">JCM 9374</strain>
    </source>
</reference>
<reference evidence="2" key="2">
    <citation type="submission" date="2016-04" db="EMBL/GenBank/DDBJ databases">
        <title>Planomonospora sphaerica JCM9374 whole genome shotgun sequence.</title>
        <authorList>
            <person name="Suzuki T."/>
            <person name="Dohra H."/>
            <person name="Kodani S."/>
        </authorList>
    </citation>
    <scope>NUCLEOTIDE SEQUENCE [LARGE SCALE GENOMIC DNA]</scope>
    <source>
        <strain evidence="2">JCM 9374</strain>
    </source>
</reference>
<dbReference type="Proteomes" id="UP000077701">
    <property type="component" value="Unassembled WGS sequence"/>
</dbReference>
<dbReference type="AlphaFoldDB" id="A0A171DJI2"/>
<sequence length="379" mass="39163">MVESDDQAGRGGLLGQVPGRAVAVGGLVALRVLCRLQQSGRGVSSADGWFTAVGVGRTRRASSGEVGCRRRGGLGQVTAGGVLPRAQVGGIGGAGRARIARGDHLVVARVEGVVLVQVERLAAGLAVAGRSAGRGGDGVAALVIAPLGRVAVAVDDLRHEAAGVVGIGRALAELVRRRHQTVSAPGVVHIGQGVAVGVGDGDRRLARRRVVLRCAEFPGAAVGVGVGGHPLGTGVVGGAHVHPARRQGDRRHLVRRLGPRRVMQRHLGRCERLVVDRDLVDLAAETELLRAGAGRQARCRAAGDQTVADLGVRPPGVDLLGQRADLLAVQVQRLRLTRDRQGHVVPGVVGDRGRRGHRRAGCPVGAVQLAVGTYVQHRP</sequence>
<protein>
    <submittedName>
        <fullName evidence="1">Uncharacterized protein</fullName>
    </submittedName>
</protein>
<comment type="caution">
    <text evidence="1">The sequence shown here is derived from an EMBL/GenBank/DDBJ whole genome shotgun (WGS) entry which is preliminary data.</text>
</comment>
<proteinExistence type="predicted"/>
<evidence type="ECO:0000313" key="2">
    <source>
        <dbReference type="Proteomes" id="UP000077701"/>
    </source>
</evidence>
<keyword evidence="2" id="KW-1185">Reference proteome</keyword>
<gene>
    <name evidence="1" type="ORF">PS9374_04655</name>
</gene>
<evidence type="ECO:0000313" key="1">
    <source>
        <dbReference type="EMBL" id="GAT68990.1"/>
    </source>
</evidence>
<name>A0A171DJI2_9ACTN</name>
<dbReference type="EMBL" id="BDCX01000011">
    <property type="protein sequence ID" value="GAT68990.1"/>
    <property type="molecule type" value="Genomic_DNA"/>
</dbReference>